<organism evidence="1 2">
    <name type="scientific">Paraburkholderia megapolitana</name>
    <dbReference type="NCBI Taxonomy" id="420953"/>
    <lineage>
        <taxon>Bacteria</taxon>
        <taxon>Pseudomonadati</taxon>
        <taxon>Pseudomonadota</taxon>
        <taxon>Betaproteobacteria</taxon>
        <taxon>Burkholderiales</taxon>
        <taxon>Burkholderiaceae</taxon>
        <taxon>Paraburkholderia</taxon>
    </lineage>
</organism>
<evidence type="ECO:0000313" key="2">
    <source>
        <dbReference type="Proteomes" id="UP000199548"/>
    </source>
</evidence>
<dbReference type="EMBL" id="FOQU01000004">
    <property type="protein sequence ID" value="SFI76595.1"/>
    <property type="molecule type" value="Genomic_DNA"/>
</dbReference>
<dbReference type="RefSeq" id="WP_091011776.1">
    <property type="nucleotide sequence ID" value="NZ_CP041743.1"/>
</dbReference>
<dbReference type="OrthoDB" id="192277at2"/>
<proteinExistence type="predicted"/>
<evidence type="ECO:0000313" key="1">
    <source>
        <dbReference type="EMBL" id="SFI76595.1"/>
    </source>
</evidence>
<reference evidence="1 2" key="1">
    <citation type="submission" date="2016-10" db="EMBL/GenBank/DDBJ databases">
        <authorList>
            <person name="de Groot N.N."/>
        </authorList>
    </citation>
    <scope>NUCLEOTIDE SEQUENCE [LARGE SCALE GENOMIC DNA]</scope>
    <source>
        <strain evidence="1 2">LMG 23650</strain>
    </source>
</reference>
<keyword evidence="2" id="KW-1185">Reference proteome</keyword>
<sequence>MTDSAPLDRHALPHDIERACIARAAELSAHADSNHANDTYLFARLVAAREVRGESMLLGLTPADMHALFQRHFPHAAPLVPPACRALASNPAHATFVDSLTHLLLTHVPPSIDTNDAQCIAAIVAHACLRPDHLWRDLGLSGRDDVTAMLTRYFPALVARNVENLRWKKFLARELALSTGAVPGPAPGCPGCEDFRHCFPDGR</sequence>
<dbReference type="Proteomes" id="UP000199548">
    <property type="component" value="Unassembled WGS sequence"/>
</dbReference>
<gene>
    <name evidence="1" type="ORF">SAMN05192543_104143</name>
</gene>
<dbReference type="InterPro" id="IPR006975">
    <property type="entry name" value="NifQ"/>
</dbReference>
<protein>
    <submittedName>
        <fullName evidence="1">Nitrogen fixation protein NifQ</fullName>
    </submittedName>
</protein>
<dbReference type="Pfam" id="PF04891">
    <property type="entry name" value="NifQ"/>
    <property type="match status" value="1"/>
</dbReference>
<dbReference type="GO" id="GO:0009399">
    <property type="term" value="P:nitrogen fixation"/>
    <property type="evidence" value="ECO:0007669"/>
    <property type="project" value="InterPro"/>
</dbReference>
<accession>A0A1I3KWW8</accession>
<dbReference type="GO" id="GO:0030151">
    <property type="term" value="F:molybdenum ion binding"/>
    <property type="evidence" value="ECO:0007669"/>
    <property type="project" value="InterPro"/>
</dbReference>
<dbReference type="AlphaFoldDB" id="A0A1I3KWW8"/>
<dbReference type="STRING" id="420953.SAMN05192543_104143"/>
<name>A0A1I3KWW8_9BURK</name>